<evidence type="ECO:0000313" key="9">
    <source>
        <dbReference type="EMBL" id="MDR6892646.1"/>
    </source>
</evidence>
<comment type="subcellular location">
    <subcellularLocation>
        <location evidence="1 8">Cell membrane</location>
        <topology evidence="1 8">Multi-pass membrane protein</topology>
    </subcellularLocation>
</comment>
<dbReference type="EMBL" id="JAVDUI010000001">
    <property type="protein sequence ID" value="MDR6892646.1"/>
    <property type="molecule type" value="Genomic_DNA"/>
</dbReference>
<feature type="transmembrane region" description="Helical" evidence="8">
    <location>
        <begin position="146"/>
        <end position="176"/>
    </location>
</feature>
<evidence type="ECO:0000313" key="10">
    <source>
        <dbReference type="Proteomes" id="UP001247307"/>
    </source>
</evidence>
<evidence type="ECO:0000256" key="8">
    <source>
        <dbReference type="RuleBase" id="RU363041"/>
    </source>
</evidence>
<dbReference type="PANTHER" id="PTHR30269">
    <property type="entry name" value="TRANSMEMBRANE PROTEIN YFCA"/>
    <property type="match status" value="1"/>
</dbReference>
<evidence type="ECO:0000256" key="6">
    <source>
        <dbReference type="ARBA" id="ARBA00022989"/>
    </source>
</evidence>
<dbReference type="AlphaFoldDB" id="A0AAE3YII3"/>
<dbReference type="Pfam" id="PF01925">
    <property type="entry name" value="TauE"/>
    <property type="match status" value="1"/>
</dbReference>
<feature type="transmembrane region" description="Helical" evidence="8">
    <location>
        <begin position="238"/>
        <end position="256"/>
    </location>
</feature>
<dbReference type="InterPro" id="IPR052017">
    <property type="entry name" value="TSUP"/>
</dbReference>
<proteinExistence type="inferred from homology"/>
<evidence type="ECO:0000256" key="1">
    <source>
        <dbReference type="ARBA" id="ARBA00004651"/>
    </source>
</evidence>
<sequence length="264" mass="27105">MEAFLGDISPWLLLLVFAAGLAAGWVDAVVGGGGLIQLPALLLIPGFSPIQAVATNKVGSVFGTSVSAVTYARRIRPEPKPLVLMGAGALAGSLAGAQVAKQLPSELFTPIILAALFCILVITILRPSLGQVEALRHTDRGRTGRGVVLATGIGFYDGVLGPGTGSFFVMALVGWLGYSFLNSSARAKILNWCTNVGALLIFIPSGAVHWGVGLVLAAGNMIGARLGAGTAMNRGSGFVRVAMIVVVSVLLVKLGADWARSLSS</sequence>
<comment type="similarity">
    <text evidence="2 8">Belongs to the 4-toluene sulfonate uptake permease (TSUP) (TC 2.A.102) family.</text>
</comment>
<keyword evidence="3" id="KW-0813">Transport</keyword>
<dbReference type="InterPro" id="IPR002781">
    <property type="entry name" value="TM_pro_TauE-like"/>
</dbReference>
<feature type="transmembrane region" description="Helical" evidence="8">
    <location>
        <begin position="196"/>
        <end position="217"/>
    </location>
</feature>
<evidence type="ECO:0000256" key="3">
    <source>
        <dbReference type="ARBA" id="ARBA00022448"/>
    </source>
</evidence>
<keyword evidence="6 8" id="KW-1133">Transmembrane helix</keyword>
<dbReference type="GO" id="GO:0005886">
    <property type="term" value="C:plasma membrane"/>
    <property type="evidence" value="ECO:0007669"/>
    <property type="project" value="UniProtKB-SubCell"/>
</dbReference>
<evidence type="ECO:0000256" key="5">
    <source>
        <dbReference type="ARBA" id="ARBA00022692"/>
    </source>
</evidence>
<comment type="caution">
    <text evidence="9">The sequence shown here is derived from an EMBL/GenBank/DDBJ whole genome shotgun (WGS) entry which is preliminary data.</text>
</comment>
<dbReference type="Proteomes" id="UP001247307">
    <property type="component" value="Unassembled WGS sequence"/>
</dbReference>
<gene>
    <name evidence="9" type="ORF">J2S35_001586</name>
</gene>
<reference evidence="9" key="1">
    <citation type="submission" date="2023-07" db="EMBL/GenBank/DDBJ databases">
        <title>Sequencing the genomes of 1000 actinobacteria strains.</title>
        <authorList>
            <person name="Klenk H.-P."/>
        </authorList>
    </citation>
    <scope>NUCLEOTIDE SEQUENCE</scope>
    <source>
        <strain evidence="9">DSM 13988</strain>
    </source>
</reference>
<evidence type="ECO:0000256" key="2">
    <source>
        <dbReference type="ARBA" id="ARBA00009142"/>
    </source>
</evidence>
<feature type="transmembrane region" description="Helical" evidence="8">
    <location>
        <begin position="12"/>
        <end position="36"/>
    </location>
</feature>
<keyword evidence="10" id="KW-1185">Reference proteome</keyword>
<evidence type="ECO:0000256" key="4">
    <source>
        <dbReference type="ARBA" id="ARBA00022475"/>
    </source>
</evidence>
<keyword evidence="4 8" id="KW-1003">Cell membrane</keyword>
<dbReference type="PANTHER" id="PTHR30269:SF0">
    <property type="entry name" value="MEMBRANE TRANSPORTER PROTEIN YFCA-RELATED"/>
    <property type="match status" value="1"/>
</dbReference>
<dbReference type="RefSeq" id="WP_309851983.1">
    <property type="nucleotide sequence ID" value="NZ_BAAAIU010000020.1"/>
</dbReference>
<organism evidence="9 10">
    <name type="scientific">Falsarthrobacter nasiphocae</name>
    <dbReference type="NCBI Taxonomy" id="189863"/>
    <lineage>
        <taxon>Bacteria</taxon>
        <taxon>Bacillati</taxon>
        <taxon>Actinomycetota</taxon>
        <taxon>Actinomycetes</taxon>
        <taxon>Micrococcales</taxon>
        <taxon>Micrococcaceae</taxon>
        <taxon>Falsarthrobacter</taxon>
    </lineage>
</organism>
<evidence type="ECO:0000256" key="7">
    <source>
        <dbReference type="ARBA" id="ARBA00023136"/>
    </source>
</evidence>
<protein>
    <recommendedName>
        <fullName evidence="8">Probable membrane transporter protein</fullName>
    </recommendedName>
</protein>
<keyword evidence="5 8" id="KW-0812">Transmembrane</keyword>
<accession>A0AAE3YII3</accession>
<keyword evidence="7 8" id="KW-0472">Membrane</keyword>
<name>A0AAE3YII3_9MICC</name>
<feature type="transmembrane region" description="Helical" evidence="8">
    <location>
        <begin position="107"/>
        <end position="125"/>
    </location>
</feature>